<dbReference type="GO" id="GO:0016491">
    <property type="term" value="F:oxidoreductase activity"/>
    <property type="evidence" value="ECO:0007669"/>
    <property type="project" value="UniProtKB-KW"/>
</dbReference>
<evidence type="ECO:0000256" key="3">
    <source>
        <dbReference type="ARBA" id="ARBA00023002"/>
    </source>
</evidence>
<dbReference type="EMBL" id="CP044543">
    <property type="protein sequence ID" value="QFI74093.1"/>
    <property type="molecule type" value="Genomic_DNA"/>
</dbReference>
<dbReference type="AlphaFoldDB" id="A0A5P6P9H6"/>
<dbReference type="PANTHER" id="PTHR32303:SF10">
    <property type="entry name" value="OUTER MEMBRANE PROTEIN ASSEMBLY FACTOR BAMB"/>
    <property type="match status" value="1"/>
</dbReference>
<feature type="domain" description="Pyrrolo-quinoline quinone repeat" evidence="5">
    <location>
        <begin position="510"/>
        <end position="576"/>
    </location>
</feature>
<dbReference type="Pfam" id="PF01011">
    <property type="entry name" value="PQQ"/>
    <property type="match status" value="1"/>
</dbReference>
<evidence type="ECO:0000256" key="2">
    <source>
        <dbReference type="ARBA" id="ARBA00008156"/>
    </source>
</evidence>
<protein>
    <submittedName>
        <fullName evidence="6">PQQ-binding-like beta-propeller repeat protein</fullName>
    </submittedName>
</protein>
<dbReference type="PANTHER" id="PTHR32303">
    <property type="entry name" value="QUINOPROTEIN ALCOHOL DEHYDROGENASE (CYTOCHROME C)"/>
    <property type="match status" value="1"/>
</dbReference>
<feature type="domain" description="Pyrrolo-quinoline quinone repeat" evidence="4">
    <location>
        <begin position="109"/>
        <end position="417"/>
    </location>
</feature>
<dbReference type="Pfam" id="PF13360">
    <property type="entry name" value="PQQ_2"/>
    <property type="match status" value="1"/>
</dbReference>
<comment type="similarity">
    <text evidence="2">Belongs to the bacterial PQQ dehydrogenase family.</text>
</comment>
<evidence type="ECO:0000313" key="7">
    <source>
        <dbReference type="Proteomes" id="UP000325641"/>
    </source>
</evidence>
<dbReference type="SMART" id="SM00564">
    <property type="entry name" value="PQQ"/>
    <property type="match status" value="5"/>
</dbReference>
<evidence type="ECO:0000259" key="5">
    <source>
        <dbReference type="Pfam" id="PF13360"/>
    </source>
</evidence>
<reference evidence="7" key="1">
    <citation type="submission" date="2019-10" db="EMBL/GenBank/DDBJ databases">
        <title>Complete Genome Sequence of Bradyrhizobium betae type strain PL7HG1T.</title>
        <authorList>
            <person name="Bromfield E.S.P."/>
            <person name="Cloutier S."/>
        </authorList>
    </citation>
    <scope>NUCLEOTIDE SEQUENCE [LARGE SCALE GENOMIC DNA]</scope>
    <source>
        <strain evidence="7">PL7HG1</strain>
    </source>
</reference>
<sequence>MRKLIPRGRRPLEWSRQTPAPTAETTEINSRIQSIQRVDLVPRVTAFLNERLFTEGADVKKGDMRVINSREEDTMALSIRDVRGAGIALMLVPGLASEMSNAQAAQVDWPSYNRTLTSERFVPLNQIDTTNAQSLKVLCTYDTKQMTGFQTGLLQVDGALFASTEQDTFSIDPNTCQEKWRDHQEIPHSMLQVNRGVAVLDGHVFRGFNDGQVRAFDAKSGKILWTTPIADAAKGESIPASPIAWNGLVFIGNAGGDNKGVKGRIYALDAATGKIVWEFYLVPRGPEDTLRGPEAKGAPVDMRASWKNASGSPITGGGVWTSYTLDPTKGLLYVPGGNPAPDFVGEEREGANLLTSSIVVLDAKTGTYKRHFQIVKHDFHDWDASTAPALFTTKSGKHLMAVAPKDGHLYAFDIATDRLLYRRPVTTVANAKAPLTTSGTRFCPGSQGGAEWNGPAYDPTTDLILTGEVDWCTTIHTDPLTLVRSVPLAQPWSGSKDGFGVMDNTSDWAGWLIATDAATGTKKWQFKSPYPIMSGVTPTSGRIVLAGDMGGNFYVFDAAQGKVLWSQNLGGAIAGGVITYDTGAGQKIAVAAGMTSPIWPTAKVTGKIVLLGLH</sequence>
<dbReference type="Proteomes" id="UP000325641">
    <property type="component" value="Chromosome"/>
</dbReference>
<dbReference type="SUPFAM" id="SSF111369">
    <property type="entry name" value="HlyD-like secretion proteins"/>
    <property type="match status" value="1"/>
</dbReference>
<dbReference type="OrthoDB" id="9794322at2"/>
<evidence type="ECO:0000259" key="4">
    <source>
        <dbReference type="Pfam" id="PF01011"/>
    </source>
</evidence>
<dbReference type="InterPro" id="IPR011047">
    <property type="entry name" value="Quinoprotein_ADH-like_sf"/>
</dbReference>
<evidence type="ECO:0000256" key="1">
    <source>
        <dbReference type="ARBA" id="ARBA00001931"/>
    </source>
</evidence>
<comment type="cofactor">
    <cofactor evidence="1">
        <name>pyrroloquinoline quinone</name>
        <dbReference type="ChEBI" id="CHEBI:58442"/>
    </cofactor>
</comment>
<gene>
    <name evidence="6" type="ORF">F8237_17820</name>
</gene>
<dbReference type="InterPro" id="IPR002372">
    <property type="entry name" value="PQQ_rpt_dom"/>
</dbReference>
<dbReference type="KEGG" id="bbet:F8237_17820"/>
<dbReference type="SUPFAM" id="SSF50998">
    <property type="entry name" value="Quinoprotein alcohol dehydrogenase-like"/>
    <property type="match status" value="1"/>
</dbReference>
<evidence type="ECO:0000313" key="6">
    <source>
        <dbReference type="EMBL" id="QFI74093.1"/>
    </source>
</evidence>
<name>A0A5P6P9H6_9BRAD</name>
<accession>A0A5P6P9H6</accession>
<keyword evidence="3" id="KW-0560">Oxidoreductase</keyword>
<proteinExistence type="inferred from homology"/>
<dbReference type="InterPro" id="IPR018391">
    <property type="entry name" value="PQQ_b-propeller_rpt"/>
</dbReference>
<organism evidence="6 7">
    <name type="scientific">Bradyrhizobium betae</name>
    <dbReference type="NCBI Taxonomy" id="244734"/>
    <lineage>
        <taxon>Bacteria</taxon>
        <taxon>Pseudomonadati</taxon>
        <taxon>Pseudomonadota</taxon>
        <taxon>Alphaproteobacteria</taxon>
        <taxon>Hyphomicrobiales</taxon>
        <taxon>Nitrobacteraceae</taxon>
        <taxon>Bradyrhizobium</taxon>
    </lineage>
</organism>
<dbReference type="Gene3D" id="2.140.10.10">
    <property type="entry name" value="Quinoprotein alcohol dehydrogenase-like superfamily"/>
    <property type="match status" value="1"/>
</dbReference>